<dbReference type="PANTHER" id="PTHR43775:SF7">
    <property type="entry name" value="FATTY ACID SYNTHASE"/>
    <property type="match status" value="1"/>
</dbReference>
<keyword evidence="11" id="KW-1185">Reference proteome</keyword>
<sequence>MNPGFHHKNLAGPYRTLVRLYSQDWARLSDSPLQVIIAFETGFVPPNINFTSPRTDIDALKNGTVRVIKESIPLKNGYIGINSFGFGGSNVHTLLKWNIKPKVNNGTPSDGLSRLVILSGSTKESVKLFLNDVANRPINIEYIRLLHDVYADSIDGHRWRGFTILNTLQQDSMKEVQYCENAKRPVWFIFSALGSQWPGMGMYLIFHTLFTVAFKQ</sequence>
<dbReference type="PANTHER" id="PTHR43775">
    <property type="entry name" value="FATTY ACID SYNTHASE"/>
    <property type="match status" value="1"/>
</dbReference>
<dbReference type="Proteomes" id="UP000310200">
    <property type="component" value="Unassembled WGS sequence"/>
</dbReference>
<keyword evidence="3" id="KW-0276">Fatty acid metabolism</keyword>
<dbReference type="Pfam" id="PF16197">
    <property type="entry name" value="KAsynt_C_assoc"/>
    <property type="match status" value="1"/>
</dbReference>
<evidence type="ECO:0000256" key="1">
    <source>
        <dbReference type="ARBA" id="ARBA00022450"/>
    </source>
</evidence>
<name>A0A4S2KFS6_9HYME</name>
<dbReference type="GO" id="GO:0004312">
    <property type="term" value="F:fatty acid synthase activity"/>
    <property type="evidence" value="ECO:0007669"/>
    <property type="project" value="TreeGrafter"/>
</dbReference>
<accession>A0A4S2KFS6</accession>
<evidence type="ECO:0000256" key="7">
    <source>
        <dbReference type="ARBA" id="ARBA00023160"/>
    </source>
</evidence>
<evidence type="ECO:0000313" key="10">
    <source>
        <dbReference type="EMBL" id="TGZ48271.1"/>
    </source>
</evidence>
<keyword evidence="4" id="KW-0521">NADP</keyword>
<dbReference type="InterPro" id="IPR050091">
    <property type="entry name" value="PKS_NRPS_Biosynth_Enz"/>
</dbReference>
<dbReference type="AlphaFoldDB" id="A0A4S2KFS6"/>
<keyword evidence="1" id="KW-0596">Phosphopantetheine</keyword>
<proteinExistence type="predicted"/>
<organism evidence="10 11">
    <name type="scientific">Temnothorax longispinosus</name>
    <dbReference type="NCBI Taxonomy" id="300112"/>
    <lineage>
        <taxon>Eukaryota</taxon>
        <taxon>Metazoa</taxon>
        <taxon>Ecdysozoa</taxon>
        <taxon>Arthropoda</taxon>
        <taxon>Hexapoda</taxon>
        <taxon>Insecta</taxon>
        <taxon>Pterygota</taxon>
        <taxon>Neoptera</taxon>
        <taxon>Endopterygota</taxon>
        <taxon>Hymenoptera</taxon>
        <taxon>Apocrita</taxon>
        <taxon>Aculeata</taxon>
        <taxon>Formicoidea</taxon>
        <taxon>Formicidae</taxon>
        <taxon>Myrmicinae</taxon>
        <taxon>Temnothorax</taxon>
    </lineage>
</organism>
<dbReference type="Gene3D" id="3.40.47.10">
    <property type="match status" value="1"/>
</dbReference>
<dbReference type="InterPro" id="IPR032821">
    <property type="entry name" value="PKS_assoc"/>
</dbReference>
<feature type="domain" description="Polyketide synthase C-terminal extension" evidence="9">
    <location>
        <begin position="53"/>
        <end position="164"/>
    </location>
</feature>
<dbReference type="InterPro" id="IPR016039">
    <property type="entry name" value="Thiolase-like"/>
</dbReference>
<reference evidence="10 11" key="1">
    <citation type="journal article" date="2019" name="Philos. Trans. R. Soc. Lond., B, Biol. Sci.">
        <title>Ant behaviour and brain gene expression of defending hosts depend on the ecological success of the intruding social parasite.</title>
        <authorList>
            <person name="Kaur R."/>
            <person name="Stoldt M."/>
            <person name="Jongepier E."/>
            <person name="Feldmeyer B."/>
            <person name="Menzel F."/>
            <person name="Bornberg-Bauer E."/>
            <person name="Foitzik S."/>
        </authorList>
    </citation>
    <scope>NUCLEOTIDE SEQUENCE [LARGE SCALE GENOMIC DNA]</scope>
    <source>
        <tissue evidence="10">Whole body</tissue>
    </source>
</reference>
<dbReference type="SUPFAM" id="SSF53901">
    <property type="entry name" value="Thiolase-like"/>
    <property type="match status" value="1"/>
</dbReference>
<dbReference type="GO" id="GO:0006633">
    <property type="term" value="P:fatty acid biosynthetic process"/>
    <property type="evidence" value="ECO:0007669"/>
    <property type="project" value="UniProtKB-KW"/>
</dbReference>
<evidence type="ECO:0000256" key="5">
    <source>
        <dbReference type="ARBA" id="ARBA00023002"/>
    </source>
</evidence>
<evidence type="ECO:0000256" key="6">
    <source>
        <dbReference type="ARBA" id="ARBA00023098"/>
    </source>
</evidence>
<gene>
    <name evidence="10" type="ORF">DBV15_12720</name>
</gene>
<evidence type="ECO:0000256" key="8">
    <source>
        <dbReference type="ARBA" id="ARBA00023268"/>
    </source>
</evidence>
<evidence type="ECO:0000256" key="2">
    <source>
        <dbReference type="ARBA" id="ARBA00022516"/>
    </source>
</evidence>
<keyword evidence="2" id="KW-0444">Lipid biosynthesis</keyword>
<evidence type="ECO:0000256" key="4">
    <source>
        <dbReference type="ARBA" id="ARBA00022857"/>
    </source>
</evidence>
<evidence type="ECO:0000256" key="3">
    <source>
        <dbReference type="ARBA" id="ARBA00022832"/>
    </source>
</evidence>
<keyword evidence="7" id="KW-0275">Fatty acid biosynthesis</keyword>
<dbReference type="Gene3D" id="3.30.70.3290">
    <property type="match status" value="1"/>
</dbReference>
<keyword evidence="5" id="KW-0560">Oxidoreductase</keyword>
<keyword evidence="8" id="KW-0511">Multifunctional enzyme</keyword>
<evidence type="ECO:0000259" key="9">
    <source>
        <dbReference type="Pfam" id="PF16197"/>
    </source>
</evidence>
<dbReference type="GO" id="GO:0016491">
    <property type="term" value="F:oxidoreductase activity"/>
    <property type="evidence" value="ECO:0007669"/>
    <property type="project" value="UniProtKB-KW"/>
</dbReference>
<comment type="caution">
    <text evidence="10">The sequence shown here is derived from an EMBL/GenBank/DDBJ whole genome shotgun (WGS) entry which is preliminary data.</text>
</comment>
<dbReference type="EMBL" id="QBLH01002508">
    <property type="protein sequence ID" value="TGZ48271.1"/>
    <property type="molecule type" value="Genomic_DNA"/>
</dbReference>
<keyword evidence="6" id="KW-0443">Lipid metabolism</keyword>
<evidence type="ECO:0000313" key="11">
    <source>
        <dbReference type="Proteomes" id="UP000310200"/>
    </source>
</evidence>
<dbReference type="STRING" id="300112.A0A4S2KFS6"/>
<protein>
    <recommendedName>
        <fullName evidence="9">Polyketide synthase C-terminal extension domain-containing protein</fullName>
    </recommendedName>
</protein>